<reference evidence="8" key="1">
    <citation type="submission" date="2018-06" db="EMBL/GenBank/DDBJ databases">
        <title>Description of Blautia argi sp. nov., a new anaerobic isolated from dog feces.</title>
        <authorList>
            <person name="Chang Y.-H."/>
            <person name="Paek J."/>
            <person name="Shin Y."/>
        </authorList>
    </citation>
    <scope>NUCLEOTIDE SEQUENCE [LARGE SCALE GENOMIC DNA]</scope>
    <source>
        <strain evidence="8">KCTC 15426</strain>
    </source>
</reference>
<evidence type="ECO:0000256" key="1">
    <source>
        <dbReference type="ARBA" id="ARBA00004308"/>
    </source>
</evidence>
<evidence type="ECO:0000313" key="7">
    <source>
        <dbReference type="EMBL" id="AWY98637.1"/>
    </source>
</evidence>
<dbReference type="PANTHER" id="PTHR35791:SF1">
    <property type="entry name" value="UPF0754 MEMBRANE PROTEIN YHEB"/>
    <property type="match status" value="1"/>
</dbReference>
<evidence type="ECO:0000256" key="5">
    <source>
        <dbReference type="ARBA" id="ARBA00023136"/>
    </source>
</evidence>
<proteinExistence type="inferred from homology"/>
<keyword evidence="5 6" id="KW-0472">Membrane</keyword>
<dbReference type="KEGG" id="blau:DQQ01_11260"/>
<dbReference type="GO" id="GO:0012505">
    <property type="term" value="C:endomembrane system"/>
    <property type="evidence" value="ECO:0007669"/>
    <property type="project" value="UniProtKB-SubCell"/>
</dbReference>
<evidence type="ECO:0000256" key="3">
    <source>
        <dbReference type="ARBA" id="ARBA00022692"/>
    </source>
</evidence>
<name>A0A2Z4UCI3_9FIRM</name>
<comment type="similarity">
    <text evidence="2">Belongs to the UPF0754 family.</text>
</comment>
<dbReference type="OrthoDB" id="9787430at2"/>
<dbReference type="InterPro" id="IPR007383">
    <property type="entry name" value="DUF445"/>
</dbReference>
<organism evidence="7 8">
    <name type="scientific">Blautia argi</name>
    <dbReference type="NCBI Taxonomy" id="1912897"/>
    <lineage>
        <taxon>Bacteria</taxon>
        <taxon>Bacillati</taxon>
        <taxon>Bacillota</taxon>
        <taxon>Clostridia</taxon>
        <taxon>Lachnospirales</taxon>
        <taxon>Lachnospiraceae</taxon>
        <taxon>Blautia</taxon>
    </lineage>
</organism>
<protein>
    <submittedName>
        <fullName evidence="7">DUF445 domain-containing protein</fullName>
    </submittedName>
</protein>
<evidence type="ECO:0000256" key="2">
    <source>
        <dbReference type="ARBA" id="ARBA00008053"/>
    </source>
</evidence>
<keyword evidence="8" id="KW-1185">Reference proteome</keyword>
<feature type="transmembrane region" description="Helical" evidence="6">
    <location>
        <begin position="6"/>
        <end position="25"/>
    </location>
</feature>
<feature type="transmembrane region" description="Helical" evidence="6">
    <location>
        <begin position="278"/>
        <end position="298"/>
    </location>
</feature>
<keyword evidence="4 6" id="KW-1133">Transmembrane helix</keyword>
<evidence type="ECO:0000256" key="4">
    <source>
        <dbReference type="ARBA" id="ARBA00022989"/>
    </source>
</evidence>
<accession>A0A2Z4UCI3</accession>
<dbReference type="RefSeq" id="WP_111920123.1">
    <property type="nucleotide sequence ID" value="NZ_CAUWHR010000009.1"/>
</dbReference>
<sequence length="299" mass="33146">MSIIEILAGPVIGAVIGYCTNYIAVKMLFKPLNPVKLGNWTLPFTPGIIPKGKARMAKAMGEAVGNHLLTRRDLEQILLSDEVKKTVAQAVGNGLQSIQKNEDTLETFLGHYVEKEDYENMRGHLEEFITERISSGLEKMDVGSIIAEEGAKEVKNKFQGSMVSMFLTDDLIQSIAVPIGNKVGEYIRENGREKIHPIVVGEIAAAENIPVNRIMENIPLGQEKIEELVESVYVKFVGEKAEELAEKFHISQVVEEKINEMDILEVENILLGIMKKELNAVVNLGAIIGFFIGLLNLLF</sequence>
<dbReference type="AlphaFoldDB" id="A0A2Z4UCI3"/>
<dbReference type="Pfam" id="PF04286">
    <property type="entry name" value="DUF445"/>
    <property type="match status" value="2"/>
</dbReference>
<gene>
    <name evidence="7" type="ORF">DQQ01_11260</name>
</gene>
<keyword evidence="3 6" id="KW-0812">Transmembrane</keyword>
<comment type="subcellular location">
    <subcellularLocation>
        <location evidence="1">Endomembrane system</location>
    </subcellularLocation>
</comment>
<evidence type="ECO:0000313" key="8">
    <source>
        <dbReference type="Proteomes" id="UP000250003"/>
    </source>
</evidence>
<dbReference type="EMBL" id="CP030280">
    <property type="protein sequence ID" value="AWY98637.1"/>
    <property type="molecule type" value="Genomic_DNA"/>
</dbReference>
<dbReference type="PANTHER" id="PTHR35791">
    <property type="entry name" value="UPF0754 MEMBRANE PROTEIN YHEB"/>
    <property type="match status" value="1"/>
</dbReference>
<evidence type="ECO:0000256" key="6">
    <source>
        <dbReference type="SAM" id="Phobius"/>
    </source>
</evidence>
<dbReference type="Proteomes" id="UP000250003">
    <property type="component" value="Chromosome"/>
</dbReference>